<organism evidence="2 3">
    <name type="scientific">Microbacterium ureisolvens</name>
    <dbReference type="NCBI Taxonomy" id="2781186"/>
    <lineage>
        <taxon>Bacteria</taxon>
        <taxon>Bacillati</taxon>
        <taxon>Actinomycetota</taxon>
        <taxon>Actinomycetes</taxon>
        <taxon>Micrococcales</taxon>
        <taxon>Microbacteriaceae</taxon>
        <taxon>Microbacterium</taxon>
    </lineage>
</organism>
<feature type="compositionally biased region" description="Polar residues" evidence="1">
    <location>
        <begin position="56"/>
        <end position="66"/>
    </location>
</feature>
<gene>
    <name evidence="2" type="ORF">JNB61_08455</name>
</gene>
<keyword evidence="3" id="KW-1185">Reference proteome</keyword>
<comment type="caution">
    <text evidence="2">The sequence shown here is derived from an EMBL/GenBank/DDBJ whole genome shotgun (WGS) entry which is preliminary data.</text>
</comment>
<evidence type="ECO:0000313" key="3">
    <source>
        <dbReference type="Proteomes" id="UP000777440"/>
    </source>
</evidence>
<evidence type="ECO:0000256" key="1">
    <source>
        <dbReference type="SAM" id="MobiDB-lite"/>
    </source>
</evidence>
<feature type="region of interest" description="Disordered" evidence="1">
    <location>
        <begin position="56"/>
        <end position="89"/>
    </location>
</feature>
<proteinExistence type="predicted"/>
<sequence length="89" mass="9980">MKATTRRENDEKAASSTMTKNEYQTDIHELIQKDPHQPENWSTEKKLAFDKCTLLSSQRSDAPTSNESHDPRPGWATSLSYLAGATPSN</sequence>
<dbReference type="RefSeq" id="WP_220339345.1">
    <property type="nucleotide sequence ID" value="NZ_JAEUAX010000004.1"/>
</dbReference>
<protein>
    <submittedName>
        <fullName evidence="2">Uncharacterized protein</fullName>
    </submittedName>
</protein>
<dbReference type="Proteomes" id="UP000777440">
    <property type="component" value="Unassembled WGS sequence"/>
</dbReference>
<name>A0ABS7HZ46_9MICO</name>
<accession>A0ABS7HZ46</accession>
<dbReference type="EMBL" id="JAEUAX010000004">
    <property type="protein sequence ID" value="MBW9109800.1"/>
    <property type="molecule type" value="Genomic_DNA"/>
</dbReference>
<feature type="compositionally biased region" description="Basic and acidic residues" evidence="1">
    <location>
        <begin position="1"/>
        <end position="13"/>
    </location>
</feature>
<reference evidence="2 3" key="1">
    <citation type="journal article" date="2021" name="MBio">
        <title>Poor Competitiveness of Bradyrhizobium in Pigeon Pea Root Colonization in Indian Soils.</title>
        <authorList>
            <person name="Chalasani D."/>
            <person name="Basu A."/>
            <person name="Pullabhotla S.V.S.R.N."/>
            <person name="Jorrin B."/>
            <person name="Neal A.L."/>
            <person name="Poole P.S."/>
            <person name="Podile A.R."/>
            <person name="Tkacz A."/>
        </authorList>
    </citation>
    <scope>NUCLEOTIDE SEQUENCE [LARGE SCALE GENOMIC DNA]</scope>
    <source>
        <strain evidence="2 3">HU12</strain>
    </source>
</reference>
<evidence type="ECO:0000313" key="2">
    <source>
        <dbReference type="EMBL" id="MBW9109800.1"/>
    </source>
</evidence>
<feature type="region of interest" description="Disordered" evidence="1">
    <location>
        <begin position="1"/>
        <end position="26"/>
    </location>
</feature>